<dbReference type="InterPro" id="IPR006175">
    <property type="entry name" value="YjgF/YER057c/UK114"/>
</dbReference>
<dbReference type="EMBL" id="JAEKNQ010000022">
    <property type="protein sequence ID" value="MBJ7602725.1"/>
    <property type="molecule type" value="Genomic_DNA"/>
</dbReference>
<evidence type="ECO:0000313" key="2">
    <source>
        <dbReference type="Proteomes" id="UP000620075"/>
    </source>
</evidence>
<dbReference type="InterPro" id="IPR035959">
    <property type="entry name" value="RutC-like_sf"/>
</dbReference>
<dbReference type="CDD" id="cd00448">
    <property type="entry name" value="YjgF_YER057c_UK114_family"/>
    <property type="match status" value="1"/>
</dbReference>
<dbReference type="Gene3D" id="3.30.1330.40">
    <property type="entry name" value="RutC-like"/>
    <property type="match status" value="1"/>
</dbReference>
<comment type="caution">
    <text evidence="1">The sequence shown here is derived from an EMBL/GenBank/DDBJ whole genome shotgun (WGS) entry which is preliminary data.</text>
</comment>
<evidence type="ECO:0000313" key="1">
    <source>
        <dbReference type="EMBL" id="MBJ7602725.1"/>
    </source>
</evidence>
<gene>
    <name evidence="1" type="ORF">JF888_05960</name>
</gene>
<protein>
    <submittedName>
        <fullName evidence="1">RidA family protein</fullName>
    </submittedName>
</protein>
<organism evidence="1 2">
    <name type="scientific">Candidatus Dormiibacter inghamiae</name>
    <dbReference type="NCBI Taxonomy" id="3127013"/>
    <lineage>
        <taxon>Bacteria</taxon>
        <taxon>Bacillati</taxon>
        <taxon>Candidatus Dormiibacterota</taxon>
        <taxon>Candidatus Dormibacteria</taxon>
        <taxon>Candidatus Dormibacterales</taxon>
        <taxon>Candidatus Dormibacteraceae</taxon>
        <taxon>Candidatus Dormiibacter</taxon>
    </lineage>
</organism>
<name>A0A934KDD5_9BACT</name>
<dbReference type="SUPFAM" id="SSF55298">
    <property type="entry name" value="YjgF-like"/>
    <property type="match status" value="1"/>
</dbReference>
<dbReference type="RefSeq" id="WP_338177553.1">
    <property type="nucleotide sequence ID" value="NZ_JAEKNQ010000022.1"/>
</dbReference>
<dbReference type="PANTHER" id="PTHR43857">
    <property type="entry name" value="BLR7761 PROTEIN"/>
    <property type="match status" value="1"/>
</dbReference>
<reference evidence="1 2" key="1">
    <citation type="submission" date="2020-10" db="EMBL/GenBank/DDBJ databases">
        <title>Ca. Dormibacterota MAGs.</title>
        <authorList>
            <person name="Montgomery K."/>
        </authorList>
    </citation>
    <scope>NUCLEOTIDE SEQUENCE [LARGE SCALE GENOMIC DNA]</scope>
    <source>
        <strain evidence="1">SC8811_S16_3</strain>
    </source>
</reference>
<dbReference type="Pfam" id="PF01042">
    <property type="entry name" value="Ribonuc_L-PSP"/>
    <property type="match status" value="1"/>
</dbReference>
<accession>A0A934KDD5</accession>
<dbReference type="PANTHER" id="PTHR43857:SF1">
    <property type="entry name" value="YJGH FAMILY PROTEIN"/>
    <property type="match status" value="1"/>
</dbReference>
<dbReference type="AlphaFoldDB" id="A0A934KDD5"/>
<proteinExistence type="predicted"/>
<dbReference type="Proteomes" id="UP000620075">
    <property type="component" value="Unassembled WGS sequence"/>
</dbReference>
<sequence>MAGPDLINPPELGPPAGFSHAAASRDLVVLGGQIGSDASGRILAPGDLVAQFGRALENVAIALRAAGSSPELALKLTYFVTDVAAYRANLKPIGQSYRAVFGKHFPATSLFQVSGLFDPEAVVEIECLALRRVA</sequence>